<proteinExistence type="predicted"/>
<dbReference type="PROSITE" id="PS50075">
    <property type="entry name" value="CARRIER"/>
    <property type="match status" value="1"/>
</dbReference>
<name>A0AAI8MCK2_9BRAD</name>
<dbReference type="SUPFAM" id="SSF47336">
    <property type="entry name" value="ACP-like"/>
    <property type="match status" value="1"/>
</dbReference>
<feature type="domain" description="Carrier" evidence="1">
    <location>
        <begin position="2"/>
        <end position="78"/>
    </location>
</feature>
<dbReference type="EMBL" id="AP012279">
    <property type="protein sequence ID" value="BAL75468.1"/>
    <property type="molecule type" value="Genomic_DNA"/>
</dbReference>
<evidence type="ECO:0000313" key="3">
    <source>
        <dbReference type="Proteomes" id="UP000007886"/>
    </source>
</evidence>
<dbReference type="InterPro" id="IPR036736">
    <property type="entry name" value="ACP-like_sf"/>
</dbReference>
<accession>A0AAI8MCK2</accession>
<gene>
    <name evidence="2" type="ORF">S23_22550</name>
</gene>
<reference evidence="2 3" key="1">
    <citation type="journal article" date="2012" name="Microbes Environ.">
        <title>Complete genome sequence of Bradyrhizobium sp. S23321: insights into symbiosis evolution in soil oligotrophs.</title>
        <authorList>
            <person name="Okubo T."/>
            <person name="Tsukui T."/>
            <person name="Maita H."/>
            <person name="Okamoto S."/>
            <person name="Oshima K."/>
            <person name="Fujisawa T."/>
            <person name="Saito A."/>
            <person name="Futamata H."/>
            <person name="Hattori R."/>
            <person name="Shimomura Y."/>
            <person name="Haruta S."/>
            <person name="Morimoto S."/>
            <person name="Wang Y."/>
            <person name="Sakai Y."/>
            <person name="Hattori M."/>
            <person name="Aizawa S."/>
            <person name="Nagashima K.V.P."/>
            <person name="Masuda S."/>
            <person name="Hattori T."/>
            <person name="Yamashita A."/>
            <person name="Bao Z."/>
            <person name="Hayatsu M."/>
            <person name="Kajiya-Kanegae H."/>
            <person name="Yoshinaga I."/>
            <person name="Sakamoto K."/>
            <person name="Toyota K."/>
            <person name="Nakao M."/>
            <person name="Kohara M."/>
            <person name="Anda M."/>
            <person name="Niwa R."/>
            <person name="Jung-Hwan P."/>
            <person name="Sameshima-Saito R."/>
            <person name="Tokuda S."/>
            <person name="Yamamoto S."/>
            <person name="Yamamoto S."/>
            <person name="Yokoyama T."/>
            <person name="Akutsu T."/>
            <person name="Nakamura Y."/>
            <person name="Nakahira-Yanaka Y."/>
            <person name="Takada Hoshino Y."/>
            <person name="Hirakawa H."/>
            <person name="Mitsui H."/>
            <person name="Terasawa K."/>
            <person name="Itakura M."/>
            <person name="Sato S."/>
            <person name="Ikeda-Ohtsubo W."/>
            <person name="Sakakura N."/>
            <person name="Kaminuma E."/>
            <person name="Minamisawa K."/>
        </authorList>
    </citation>
    <scope>NUCLEOTIDE SEQUENCE [LARGE SCALE GENOMIC DNA]</scope>
    <source>
        <strain evidence="2 3">S23321</strain>
    </source>
</reference>
<sequence>MDKQADVISRLQAIFREELDLPNLQISPQSTPDDVDGWDSLATIRIVAAVEREFDREFEAAQIESIRSVADLISMIAA</sequence>
<dbReference type="AlphaFoldDB" id="A0AAI8MCK2"/>
<dbReference type="KEGG" id="brs:S23_22550"/>
<dbReference type="InterPro" id="IPR009081">
    <property type="entry name" value="PP-bd_ACP"/>
</dbReference>
<dbReference type="Proteomes" id="UP000007886">
    <property type="component" value="Chromosome"/>
</dbReference>
<protein>
    <submittedName>
        <fullName evidence="2">Acyl carrier protein</fullName>
    </submittedName>
</protein>
<dbReference type="Pfam" id="PF00550">
    <property type="entry name" value="PP-binding"/>
    <property type="match status" value="1"/>
</dbReference>
<dbReference type="RefSeq" id="WP_015684797.1">
    <property type="nucleotide sequence ID" value="NC_017082.1"/>
</dbReference>
<dbReference type="Gene3D" id="1.10.1200.10">
    <property type="entry name" value="ACP-like"/>
    <property type="match status" value="1"/>
</dbReference>
<evidence type="ECO:0000259" key="1">
    <source>
        <dbReference type="PROSITE" id="PS50075"/>
    </source>
</evidence>
<evidence type="ECO:0000313" key="2">
    <source>
        <dbReference type="EMBL" id="BAL75468.1"/>
    </source>
</evidence>
<organism evidence="2 3">
    <name type="scientific">Bradyrhizobium cosmicum</name>
    <dbReference type="NCBI Taxonomy" id="1404864"/>
    <lineage>
        <taxon>Bacteria</taxon>
        <taxon>Pseudomonadati</taxon>
        <taxon>Pseudomonadota</taxon>
        <taxon>Alphaproteobacteria</taxon>
        <taxon>Hyphomicrobiales</taxon>
        <taxon>Nitrobacteraceae</taxon>
        <taxon>Bradyrhizobium</taxon>
    </lineage>
</organism>
<keyword evidence="3" id="KW-1185">Reference proteome</keyword>